<name>A0A5R9PHB1_9GAMM</name>
<accession>A0A5R9PHB1</accession>
<dbReference type="Proteomes" id="UP000308508">
    <property type="component" value="Unassembled WGS sequence"/>
</dbReference>
<evidence type="ECO:0000313" key="2">
    <source>
        <dbReference type="Proteomes" id="UP000308508"/>
    </source>
</evidence>
<sequence length="64" mass="6814">MALLEFQDIECPYCGEPITLALDASAGSQRYIEDCAVCCRPITVVLEVDDNGATAVVGYAQDDA</sequence>
<dbReference type="RefSeq" id="WP_138347148.1">
    <property type="nucleotide sequence ID" value="NZ_SROY01000001.1"/>
</dbReference>
<gene>
    <name evidence="1" type="ORF">E5S66_02305</name>
</gene>
<protein>
    <submittedName>
        <fullName evidence="1">CPXCG motif-containing cysteine-rich protein</fullName>
    </submittedName>
</protein>
<reference evidence="1 2" key="1">
    <citation type="submission" date="2019-04" db="EMBL/GenBank/DDBJ databases">
        <authorList>
            <person name="Grouzdev D.S."/>
            <person name="Nazina T.N."/>
        </authorList>
    </citation>
    <scope>NUCLEOTIDE SEQUENCE [LARGE SCALE GENOMIC DNA]</scope>
    <source>
        <strain evidence="1 2">SHC 3-19</strain>
    </source>
</reference>
<dbReference type="PIRSF" id="PIRSF037225">
    <property type="entry name" value="UCP037225"/>
    <property type="match status" value="1"/>
</dbReference>
<dbReference type="EMBL" id="SROY01000001">
    <property type="protein sequence ID" value="TLX22879.1"/>
    <property type="molecule type" value="Genomic_DNA"/>
</dbReference>
<dbReference type="AlphaFoldDB" id="A0A5R9PHB1"/>
<dbReference type="Pfam" id="PF14255">
    <property type="entry name" value="Zn_ribbon_21"/>
    <property type="match status" value="1"/>
</dbReference>
<proteinExistence type="predicted"/>
<organism evidence="1 2">
    <name type="scientific">Thermomonas fusca</name>
    <dbReference type="NCBI Taxonomy" id="215690"/>
    <lineage>
        <taxon>Bacteria</taxon>
        <taxon>Pseudomonadati</taxon>
        <taxon>Pseudomonadota</taxon>
        <taxon>Gammaproteobacteria</taxon>
        <taxon>Lysobacterales</taxon>
        <taxon>Lysobacteraceae</taxon>
        <taxon>Thermomonas</taxon>
    </lineage>
</organism>
<dbReference type="InterPro" id="IPR017143">
    <property type="entry name" value="UCP037225"/>
</dbReference>
<comment type="caution">
    <text evidence="1">The sequence shown here is derived from an EMBL/GenBank/DDBJ whole genome shotgun (WGS) entry which is preliminary data.</text>
</comment>
<evidence type="ECO:0000313" key="1">
    <source>
        <dbReference type="EMBL" id="TLX22879.1"/>
    </source>
</evidence>
<keyword evidence="2" id="KW-1185">Reference proteome</keyword>
<dbReference type="InterPro" id="IPR025990">
    <property type="entry name" value="zinc_ribbon_bacterial"/>
</dbReference>